<organism evidence="2">
    <name type="scientific">marine sediment metagenome</name>
    <dbReference type="NCBI Taxonomy" id="412755"/>
    <lineage>
        <taxon>unclassified sequences</taxon>
        <taxon>metagenomes</taxon>
        <taxon>ecological metagenomes</taxon>
    </lineage>
</organism>
<feature type="non-terminal residue" evidence="2">
    <location>
        <position position="135"/>
    </location>
</feature>
<comment type="caution">
    <text evidence="2">The sequence shown here is derived from an EMBL/GenBank/DDBJ whole genome shotgun (WGS) entry which is preliminary data.</text>
</comment>
<reference evidence="2" key="1">
    <citation type="journal article" date="2014" name="Front. Microbiol.">
        <title>High frequency of phylogenetically diverse reductive dehalogenase-homologous genes in deep subseafloor sedimentary metagenomes.</title>
        <authorList>
            <person name="Kawai M."/>
            <person name="Futagami T."/>
            <person name="Toyoda A."/>
            <person name="Takaki Y."/>
            <person name="Nishi S."/>
            <person name="Hori S."/>
            <person name="Arai W."/>
            <person name="Tsubouchi T."/>
            <person name="Morono Y."/>
            <person name="Uchiyama I."/>
            <person name="Ito T."/>
            <person name="Fujiyama A."/>
            <person name="Inagaki F."/>
            <person name="Takami H."/>
        </authorList>
    </citation>
    <scope>NUCLEOTIDE SEQUENCE</scope>
    <source>
        <strain evidence="2">Expedition CK06-06</strain>
    </source>
</reference>
<evidence type="ECO:0000259" key="1">
    <source>
        <dbReference type="Pfam" id="PF17728"/>
    </source>
</evidence>
<sequence length="135" mass="15476">MSKIDEGIAILKDLGLPKAQQNERSALTLLALIDLEEGAPWSKSKKRSIRIHDILIFIQDYYGKKYAENTRETIRRQTLHQFEQAGITVRNPDNPSRPTNSPKTVYAISDEALDAIIKFNTSDWQFALQEFVKNK</sequence>
<protein>
    <recommendedName>
        <fullName evidence="1">BsuBI/PstI restriction endonuclease HTH domain-containing protein</fullName>
    </recommendedName>
</protein>
<dbReference type="Pfam" id="PF17728">
    <property type="entry name" value="BsuBI_PstI_RE_N"/>
    <property type="match status" value="1"/>
</dbReference>
<proteinExistence type="predicted"/>
<dbReference type="EMBL" id="BARU01005810">
    <property type="protein sequence ID" value="GAH41646.1"/>
    <property type="molecule type" value="Genomic_DNA"/>
</dbReference>
<dbReference type="InterPro" id="IPR041962">
    <property type="entry name" value="BsuBI/PstI_N_sf"/>
</dbReference>
<gene>
    <name evidence="2" type="ORF">S03H2_11369</name>
</gene>
<feature type="domain" description="BsuBI/PstI restriction endonuclease HTH" evidence="1">
    <location>
        <begin position="2"/>
        <end position="134"/>
    </location>
</feature>
<dbReference type="AlphaFoldDB" id="X1F7P2"/>
<dbReference type="InterPro" id="IPR041454">
    <property type="entry name" value="BsuBI/PstI_N"/>
</dbReference>
<evidence type="ECO:0000313" key="2">
    <source>
        <dbReference type="EMBL" id="GAH41646.1"/>
    </source>
</evidence>
<dbReference type="Gene3D" id="1.10.10.1820">
    <property type="entry name" value="BsuBI/PstI restriction endonuclease-like"/>
    <property type="match status" value="1"/>
</dbReference>
<accession>X1F7P2</accession>
<name>X1F7P2_9ZZZZ</name>